<protein>
    <submittedName>
        <fullName evidence="1">Uncharacterized protein</fullName>
    </submittedName>
</protein>
<dbReference type="AlphaFoldDB" id="A0A0E9SM83"/>
<accession>A0A0E9SM83</accession>
<name>A0A0E9SM83_ANGAN</name>
<sequence length="39" mass="4466">MGDWGGPLICSFLMRLIQCEYSDKVIHANTRWPTLQLTA</sequence>
<reference evidence="1" key="1">
    <citation type="submission" date="2014-11" db="EMBL/GenBank/DDBJ databases">
        <authorList>
            <person name="Amaro Gonzalez C."/>
        </authorList>
    </citation>
    <scope>NUCLEOTIDE SEQUENCE</scope>
</reference>
<evidence type="ECO:0000313" key="1">
    <source>
        <dbReference type="EMBL" id="JAH42484.1"/>
    </source>
</evidence>
<dbReference type="EMBL" id="GBXM01066093">
    <property type="protein sequence ID" value="JAH42484.1"/>
    <property type="molecule type" value="Transcribed_RNA"/>
</dbReference>
<organism evidence="1">
    <name type="scientific">Anguilla anguilla</name>
    <name type="common">European freshwater eel</name>
    <name type="synonym">Muraena anguilla</name>
    <dbReference type="NCBI Taxonomy" id="7936"/>
    <lineage>
        <taxon>Eukaryota</taxon>
        <taxon>Metazoa</taxon>
        <taxon>Chordata</taxon>
        <taxon>Craniata</taxon>
        <taxon>Vertebrata</taxon>
        <taxon>Euteleostomi</taxon>
        <taxon>Actinopterygii</taxon>
        <taxon>Neopterygii</taxon>
        <taxon>Teleostei</taxon>
        <taxon>Anguilliformes</taxon>
        <taxon>Anguillidae</taxon>
        <taxon>Anguilla</taxon>
    </lineage>
</organism>
<reference evidence="1" key="2">
    <citation type="journal article" date="2015" name="Fish Shellfish Immunol.">
        <title>Early steps in the European eel (Anguilla anguilla)-Vibrio vulnificus interaction in the gills: Role of the RtxA13 toxin.</title>
        <authorList>
            <person name="Callol A."/>
            <person name="Pajuelo D."/>
            <person name="Ebbesson L."/>
            <person name="Teles M."/>
            <person name="MacKenzie S."/>
            <person name="Amaro C."/>
        </authorList>
    </citation>
    <scope>NUCLEOTIDE SEQUENCE</scope>
</reference>
<proteinExistence type="predicted"/>